<protein>
    <submittedName>
        <fullName evidence="5">Pitrilysin family protein</fullName>
    </submittedName>
</protein>
<name>A0ABP7TR76_9SPHN</name>
<dbReference type="Proteomes" id="UP001424459">
    <property type="component" value="Unassembled WGS sequence"/>
</dbReference>
<keyword evidence="6" id="KW-1185">Reference proteome</keyword>
<dbReference type="Pfam" id="PF00675">
    <property type="entry name" value="Peptidase_M16"/>
    <property type="match status" value="1"/>
</dbReference>
<gene>
    <name evidence="5" type="ORF">GCM10022281_06780</name>
</gene>
<dbReference type="InterPro" id="IPR007863">
    <property type="entry name" value="Peptidase_M16_C"/>
</dbReference>
<dbReference type="InterPro" id="IPR050361">
    <property type="entry name" value="MPP/UQCRC_Complex"/>
</dbReference>
<comment type="caution">
    <text evidence="5">The sequence shown here is derived from an EMBL/GenBank/DDBJ whole genome shotgun (WGS) entry which is preliminary data.</text>
</comment>
<proteinExistence type="inferred from homology"/>
<dbReference type="PANTHER" id="PTHR11851:SF49">
    <property type="entry name" value="MITOCHONDRIAL-PROCESSING PEPTIDASE SUBUNIT ALPHA"/>
    <property type="match status" value="1"/>
</dbReference>
<feature type="domain" description="Peptidase M16 C-terminal" evidence="4">
    <location>
        <begin position="172"/>
        <end position="340"/>
    </location>
</feature>
<dbReference type="InterPro" id="IPR011249">
    <property type="entry name" value="Metalloenz_LuxS/M16"/>
</dbReference>
<keyword evidence="2" id="KW-0482">Metalloprotease</keyword>
<evidence type="ECO:0000313" key="6">
    <source>
        <dbReference type="Proteomes" id="UP001424459"/>
    </source>
</evidence>
<evidence type="ECO:0000259" key="4">
    <source>
        <dbReference type="Pfam" id="PF05193"/>
    </source>
</evidence>
<keyword evidence="2" id="KW-0378">Hydrolase</keyword>
<sequence>MAQGMSAVSQLGNGLTVITRAMPGLETASIALFADVGSRHEEARLNGLAHLFEHMVFKGAGGRSARALSEAIEDVGGELNACTERDGTSFTAAVLGEHVALGVELLGALIARPHFDADDLVREAEVVLQELAEAEDTPSDIIFDQLWSAAFADQPLGRSILGSEESVRGIGVADLFGWRDTHYRGGSMVLSAAGAVEHEAVVALAERHFGGLAGGTAPKPVAGRFTGHRRRGRAKADQAQLTLGHAGPGIHGEEYLAARLFADVAGGGTSSRLFQAVREERGLAYTVSAGLHPHDEIGLLHVHAATAREQGRSAQALIADTLAETAAGLEQRELDRARIQVRAGQAMALETPWGQAAQAARQWLTHGRLIPRAELLAKLDALDVDRVRAAGSAMLASGPAEATLGLPAARAA</sequence>
<evidence type="ECO:0000256" key="2">
    <source>
        <dbReference type="ARBA" id="ARBA00023049"/>
    </source>
</evidence>
<evidence type="ECO:0000313" key="5">
    <source>
        <dbReference type="EMBL" id="GAA4030127.1"/>
    </source>
</evidence>
<keyword evidence="2" id="KW-0645">Protease</keyword>
<evidence type="ECO:0000259" key="3">
    <source>
        <dbReference type="Pfam" id="PF00675"/>
    </source>
</evidence>
<dbReference type="Pfam" id="PF05193">
    <property type="entry name" value="Peptidase_M16_C"/>
    <property type="match status" value="1"/>
</dbReference>
<dbReference type="EMBL" id="BAABBR010000001">
    <property type="protein sequence ID" value="GAA4030127.1"/>
    <property type="molecule type" value="Genomic_DNA"/>
</dbReference>
<comment type="similarity">
    <text evidence="1">Belongs to the peptidase M16 family.</text>
</comment>
<dbReference type="PANTHER" id="PTHR11851">
    <property type="entry name" value="METALLOPROTEASE"/>
    <property type="match status" value="1"/>
</dbReference>
<feature type="domain" description="Peptidase M16 N-terminal" evidence="3">
    <location>
        <begin position="17"/>
        <end position="162"/>
    </location>
</feature>
<dbReference type="Gene3D" id="3.30.830.10">
    <property type="entry name" value="Metalloenzyme, LuxS/M16 peptidase-like"/>
    <property type="match status" value="2"/>
</dbReference>
<reference evidence="6" key="1">
    <citation type="journal article" date="2019" name="Int. J. Syst. Evol. Microbiol.">
        <title>The Global Catalogue of Microorganisms (GCM) 10K type strain sequencing project: providing services to taxonomists for standard genome sequencing and annotation.</title>
        <authorList>
            <consortium name="The Broad Institute Genomics Platform"/>
            <consortium name="The Broad Institute Genome Sequencing Center for Infectious Disease"/>
            <person name="Wu L."/>
            <person name="Ma J."/>
        </authorList>
    </citation>
    <scope>NUCLEOTIDE SEQUENCE [LARGE SCALE GENOMIC DNA]</scope>
    <source>
        <strain evidence="6">JCM 17564</strain>
    </source>
</reference>
<dbReference type="SUPFAM" id="SSF63411">
    <property type="entry name" value="LuxS/MPP-like metallohydrolase"/>
    <property type="match status" value="2"/>
</dbReference>
<organism evidence="5 6">
    <name type="scientific">Sphingomonas rosea</name>
    <dbReference type="NCBI Taxonomy" id="335605"/>
    <lineage>
        <taxon>Bacteria</taxon>
        <taxon>Pseudomonadati</taxon>
        <taxon>Pseudomonadota</taxon>
        <taxon>Alphaproteobacteria</taxon>
        <taxon>Sphingomonadales</taxon>
        <taxon>Sphingomonadaceae</taxon>
        <taxon>Sphingomonas</taxon>
    </lineage>
</organism>
<accession>A0ABP7TR76</accession>
<evidence type="ECO:0000256" key="1">
    <source>
        <dbReference type="ARBA" id="ARBA00007261"/>
    </source>
</evidence>
<dbReference type="InterPro" id="IPR011765">
    <property type="entry name" value="Pept_M16_N"/>
</dbReference>